<dbReference type="PANTHER" id="PTHR42850:SF4">
    <property type="entry name" value="ZINC-DEPENDENT ENDOPOLYPHOSPHATASE"/>
    <property type="match status" value="1"/>
</dbReference>
<dbReference type="RefSeq" id="WP_346761684.1">
    <property type="nucleotide sequence ID" value="NZ_JAUJEB010000008.1"/>
</dbReference>
<reference evidence="2" key="1">
    <citation type="submission" date="2023-06" db="EMBL/GenBank/DDBJ databases">
        <title>Genomic of Agaribacillus aureum.</title>
        <authorList>
            <person name="Wang G."/>
        </authorList>
    </citation>
    <scope>NUCLEOTIDE SEQUENCE</scope>
    <source>
        <strain evidence="2">BMA12</strain>
    </source>
</reference>
<evidence type="ECO:0000313" key="2">
    <source>
        <dbReference type="EMBL" id="MDN5216346.1"/>
    </source>
</evidence>
<dbReference type="Proteomes" id="UP001172083">
    <property type="component" value="Unassembled WGS sequence"/>
</dbReference>
<dbReference type="Pfam" id="PF00149">
    <property type="entry name" value="Metallophos"/>
    <property type="match status" value="1"/>
</dbReference>
<dbReference type="InterPro" id="IPR004843">
    <property type="entry name" value="Calcineurin-like_PHP"/>
</dbReference>
<accession>A0ABT8LGM9</accession>
<protein>
    <submittedName>
        <fullName evidence="2">Metallophosphoesterase family protein</fullName>
        <ecNumber evidence="2">3.1.-.-</ecNumber>
    </submittedName>
</protein>
<dbReference type="EMBL" id="JAUJEB010000008">
    <property type="protein sequence ID" value="MDN5216346.1"/>
    <property type="molecule type" value="Genomic_DNA"/>
</dbReference>
<gene>
    <name evidence="2" type="ORF">QQ020_30035</name>
</gene>
<dbReference type="Gene3D" id="3.60.21.10">
    <property type="match status" value="1"/>
</dbReference>
<organism evidence="2 3">
    <name type="scientific">Agaribacillus aureus</name>
    <dbReference type="NCBI Taxonomy" id="3051825"/>
    <lineage>
        <taxon>Bacteria</taxon>
        <taxon>Pseudomonadati</taxon>
        <taxon>Bacteroidota</taxon>
        <taxon>Cytophagia</taxon>
        <taxon>Cytophagales</taxon>
        <taxon>Splendidivirgaceae</taxon>
        <taxon>Agaribacillus</taxon>
    </lineage>
</organism>
<dbReference type="CDD" id="cd00144">
    <property type="entry name" value="MPP_PPP_family"/>
    <property type="match status" value="1"/>
</dbReference>
<dbReference type="EC" id="3.1.-.-" evidence="2"/>
<dbReference type="PANTHER" id="PTHR42850">
    <property type="entry name" value="METALLOPHOSPHOESTERASE"/>
    <property type="match status" value="1"/>
</dbReference>
<sequence>MEKQINRSRNFQLSYKISKPDGARRLVISDVHGCIKSLEGLLDKVKIQKTDQLFFLGDYIDRGPSSSGVLDLIANLQQEGYTIFPLRGNHEQMLLDVALNNPGGLVHHALEYNVMDLLEEGRLKADYFNFLDALPYYYELDHFYLVHGGFNFQAANPFEDYDSMLWIRNFIPDNEWLKNKKVVHGHDPALMEVIEDSIATRKLKIPLDNGCVHYGLRVGMGNLLCLNLETFTLTIQENIDH</sequence>
<evidence type="ECO:0000259" key="1">
    <source>
        <dbReference type="Pfam" id="PF00149"/>
    </source>
</evidence>
<dbReference type="GO" id="GO:0016787">
    <property type="term" value="F:hydrolase activity"/>
    <property type="evidence" value="ECO:0007669"/>
    <property type="project" value="UniProtKB-KW"/>
</dbReference>
<proteinExistence type="predicted"/>
<evidence type="ECO:0000313" key="3">
    <source>
        <dbReference type="Proteomes" id="UP001172083"/>
    </source>
</evidence>
<feature type="domain" description="Calcineurin-like phosphoesterase" evidence="1">
    <location>
        <begin position="25"/>
        <end position="190"/>
    </location>
</feature>
<dbReference type="SUPFAM" id="SSF56300">
    <property type="entry name" value="Metallo-dependent phosphatases"/>
    <property type="match status" value="1"/>
</dbReference>
<keyword evidence="3" id="KW-1185">Reference proteome</keyword>
<comment type="caution">
    <text evidence="2">The sequence shown here is derived from an EMBL/GenBank/DDBJ whole genome shotgun (WGS) entry which is preliminary data.</text>
</comment>
<keyword evidence="2" id="KW-0378">Hydrolase</keyword>
<dbReference type="InterPro" id="IPR029052">
    <property type="entry name" value="Metallo-depent_PP-like"/>
</dbReference>
<name>A0ABT8LGM9_9BACT</name>
<dbReference type="InterPro" id="IPR050126">
    <property type="entry name" value="Ap4A_hydrolase"/>
</dbReference>